<dbReference type="GO" id="GO:0010468">
    <property type="term" value="P:regulation of gene expression"/>
    <property type="evidence" value="ECO:0007669"/>
    <property type="project" value="TreeGrafter"/>
</dbReference>
<sequence length="1483" mass="163652">MPAILKYDSNMATTTAPTISCTKEENIIHQAWHSLEEALHLREPLPPPVPPKDERWLVKTVDLSLPHDQEPDPTFWDKIVLKITSLHPSNSDNDDIHDEEAVSISAPADAALKQLGVHDDDHDRQEKSNYFKRMSARCKEKFEEDNRHTAGSGALTSSISTTSVDQESSDDNNEHEHHHHSIRYLLPSRWTHRHREKQVSISPRVDPKEMKAAHAAIYHQSQESNDEDEREGHRLFGAWWGCHDNRSVSSLDNGIEDDWEKISLPSHKDEKRRSMGEQNGALPVIYLPETGTSNGSRRKWWKHRSHSSESSLLTTAAAETPASRKQDQKAKLKKHQAIAQAAAYEAMKEYQARKIRQGKKVSHGEMKAILAGMAMAEAIKLLESRLGSDEDDDERDETVAEAGSSALKLFELLRQPLMNAGPGPGPSAIVAQGPPPTGNNPNSKTSAPSGTGPVGLQTTVPGDGQAPIVASPAQRLDAIDEQVWLQIGSLAESMGEFDRAMNSYESALSHNYQSINALNLIAELYRSRENFAKAAENFKRILAIDNASGEIWGSLGHCYLMMDELPQAYTAYQSALHHLPNPKDAKLWYGIGILYDRYGSSEHAEEAFSAVMRMDPKYEKANEIYFRLGIIYKGQQKYAQSLEYTAAKDAYERVLAENANHAKVLQQLGWLYHQQNAAFVNQDQAIGFLTRSIEADGSDAQSWYLMGRCYMAQQKFNKAYEAYQQAVYRDSKNPTFWCSIGLLYFQINQYRDALDAYSKAIRINPNISEVWFDLGALYEACNNQVSDAIDAYQRASDLDPENPHIKQRLAYLRHGGPEPGGPPPPYPGEMNPNGYPHNTEGPNGQHAFSQRSTMAPQGPPTGMQGYSGRQQPGPPAPLMNEHQGRDLPLPGPGAGSSGHMGDEKQPHIPGINAARPPTPVGAMPQMMSGDRPPHAATPSAPVHVRPPQGPPRSPAPDARYGRHGSPAMAPPGSGHGHDPNYPPQHIYGPPPPRGMVQAGPPQGYERQEEDARMRQDHLQVYQHQRQRSGEYMRPNNMEEGQHAPHHQRRHPSDPHAHAPTPPKDDRRPIPPPGTSYPQQGPQHPEERWAQHGRHPSDDRSREMMQQQQHANAGRSQGIPPSFPPNAPGYGPPKDRNSQHIQQQRSSNNSPVPGSHPDYQKRDTREQGVAYEGQDQNRRGSGKEHESQGPAPHGSRMADIRPTEQQDQDDIAASLVSLSEKGYGGGDANGNSRHRARAEDDDYDMEEPDSASVGNTRPPVTQDTKERSSAPGSYSQRDNGREQSPTPQSGSFTQQQGQGQGRPEERSEPQHRGPNDGDDRGGPISATRVRSMDSLAVHNQQERPSTNAEGEGASSARKEDDEALASVEQPTSTNDQPQQQQQPSFGQHAMDEKDRSAAQQNNKNDNARPDSPVRPPTSGSLDVSAVAKPASAAVAPAQDDDTEMEEGEVREDEDEEVDEVLSSGAVPTAAVAGKDSVSSSMEQK</sequence>
<dbReference type="PANTHER" id="PTHR14017">
    <property type="entry name" value="LYSINE-SPECIFIC DEMETHYLASE"/>
    <property type="match status" value="1"/>
</dbReference>
<dbReference type="SMART" id="SM00028">
    <property type="entry name" value="TPR"/>
    <property type="match status" value="9"/>
</dbReference>
<evidence type="ECO:0000256" key="7">
    <source>
        <dbReference type="ARBA" id="ARBA00023242"/>
    </source>
</evidence>
<feature type="compositionally biased region" description="Acidic residues" evidence="10">
    <location>
        <begin position="1437"/>
        <end position="1458"/>
    </location>
</feature>
<dbReference type="InterPro" id="IPR019734">
    <property type="entry name" value="TPR_rpt"/>
</dbReference>
<feature type="compositionally biased region" description="Pro residues" evidence="10">
    <location>
        <begin position="1120"/>
        <end position="1130"/>
    </location>
</feature>
<dbReference type="OrthoDB" id="418911at2759"/>
<feature type="compositionally biased region" description="Acidic residues" evidence="10">
    <location>
        <begin position="1238"/>
        <end position="1248"/>
    </location>
</feature>
<dbReference type="Proteomes" id="UP000707451">
    <property type="component" value="Unassembled WGS sequence"/>
</dbReference>
<evidence type="ECO:0000256" key="6">
    <source>
        <dbReference type="ARBA" id="ARBA00023163"/>
    </source>
</evidence>
<feature type="compositionally biased region" description="Basic residues" evidence="10">
    <location>
        <begin position="296"/>
        <end position="305"/>
    </location>
</feature>
<feature type="repeat" description="TPR" evidence="9">
    <location>
        <begin position="549"/>
        <end position="582"/>
    </location>
</feature>
<dbReference type="GO" id="GO:0000978">
    <property type="term" value="F:RNA polymerase II cis-regulatory region sequence-specific DNA binding"/>
    <property type="evidence" value="ECO:0007669"/>
    <property type="project" value="TreeGrafter"/>
</dbReference>
<feature type="repeat" description="TPR" evidence="9">
    <location>
        <begin position="585"/>
        <end position="618"/>
    </location>
</feature>
<comment type="caution">
    <text evidence="11">The sequence shown here is derived from an EMBL/GenBank/DDBJ whole genome shotgun (WGS) entry which is preliminary data.</text>
</comment>
<feature type="compositionally biased region" description="Polar residues" evidence="10">
    <location>
        <begin position="840"/>
        <end position="855"/>
    </location>
</feature>
<feature type="repeat" description="TPR" evidence="9">
    <location>
        <begin position="700"/>
        <end position="733"/>
    </location>
</feature>
<feature type="compositionally biased region" description="Polar residues" evidence="10">
    <location>
        <begin position="154"/>
        <end position="166"/>
    </location>
</feature>
<keyword evidence="5" id="KW-0805">Transcription regulation</keyword>
<dbReference type="InterPro" id="IPR013105">
    <property type="entry name" value="TPR_2"/>
</dbReference>
<dbReference type="SUPFAM" id="SSF48452">
    <property type="entry name" value="TPR-like"/>
    <property type="match status" value="2"/>
</dbReference>
<feature type="region of interest" description="Disordered" evidence="10">
    <location>
        <begin position="812"/>
        <end position="1483"/>
    </location>
</feature>
<dbReference type="PANTHER" id="PTHR14017:SF1">
    <property type="entry name" value="LD02225P"/>
    <property type="match status" value="1"/>
</dbReference>
<evidence type="ECO:0000256" key="2">
    <source>
        <dbReference type="ARBA" id="ARBA00022491"/>
    </source>
</evidence>
<dbReference type="InterPro" id="IPR011990">
    <property type="entry name" value="TPR-like_helical_dom_sf"/>
</dbReference>
<dbReference type="GO" id="GO:0005634">
    <property type="term" value="C:nucleus"/>
    <property type="evidence" value="ECO:0007669"/>
    <property type="project" value="UniProtKB-SubCell"/>
</dbReference>
<dbReference type="InterPro" id="IPR022234">
    <property type="entry name" value="DUF3759"/>
</dbReference>
<feature type="repeat" description="TPR" evidence="9">
    <location>
        <begin position="481"/>
        <end position="514"/>
    </location>
</feature>
<keyword evidence="6" id="KW-0804">Transcription</keyword>
<keyword evidence="7" id="KW-0539">Nucleus</keyword>
<dbReference type="Pfam" id="PF00515">
    <property type="entry name" value="TPR_1"/>
    <property type="match status" value="1"/>
</dbReference>
<gene>
    <name evidence="11" type="ORF">KI688_001126</name>
</gene>
<feature type="compositionally biased region" description="Polar residues" evidence="10">
    <location>
        <begin position="1103"/>
        <end position="1114"/>
    </location>
</feature>
<evidence type="ECO:0008006" key="13">
    <source>
        <dbReference type="Google" id="ProtNLM"/>
    </source>
</evidence>
<feature type="compositionally biased region" description="Low complexity" evidence="10">
    <location>
        <begin position="1422"/>
        <end position="1436"/>
    </location>
</feature>
<dbReference type="EMBL" id="JAHRHY010000001">
    <property type="protein sequence ID" value="KAG9073334.1"/>
    <property type="molecule type" value="Genomic_DNA"/>
</dbReference>
<dbReference type="Gene3D" id="1.25.40.10">
    <property type="entry name" value="Tetratricopeptide repeat domain"/>
    <property type="match status" value="3"/>
</dbReference>
<accession>A0A9P7Y7D6</accession>
<feature type="compositionally biased region" description="Basic and acidic residues" evidence="10">
    <location>
        <begin position="1083"/>
        <end position="1102"/>
    </location>
</feature>
<organism evidence="11 12">
    <name type="scientific">Linnemannia hyalina</name>
    <dbReference type="NCBI Taxonomy" id="64524"/>
    <lineage>
        <taxon>Eukaryota</taxon>
        <taxon>Fungi</taxon>
        <taxon>Fungi incertae sedis</taxon>
        <taxon>Mucoromycota</taxon>
        <taxon>Mortierellomycotina</taxon>
        <taxon>Mortierellomycetes</taxon>
        <taxon>Mortierellales</taxon>
        <taxon>Mortierellaceae</taxon>
        <taxon>Linnemannia</taxon>
    </lineage>
</organism>
<protein>
    <recommendedName>
        <fullName evidence="13">TPR-like protein</fullName>
    </recommendedName>
</protein>
<name>A0A9P7Y7D6_9FUNG</name>
<dbReference type="InterPro" id="IPR051630">
    <property type="entry name" value="Corepressor-Demethylase"/>
</dbReference>
<feature type="region of interest" description="Disordered" evidence="10">
    <location>
        <begin position="417"/>
        <end position="454"/>
    </location>
</feature>
<feature type="compositionally biased region" description="Polar residues" evidence="10">
    <location>
        <begin position="439"/>
        <end position="449"/>
    </location>
</feature>
<feature type="region of interest" description="Disordered" evidence="10">
    <location>
        <begin position="142"/>
        <end position="189"/>
    </location>
</feature>
<comment type="similarity">
    <text evidence="8">Belongs to the CYC8/SSN6 family.</text>
</comment>
<dbReference type="PROSITE" id="PS50293">
    <property type="entry name" value="TPR_REGION"/>
    <property type="match status" value="1"/>
</dbReference>
<proteinExistence type="inferred from homology"/>
<keyword evidence="2" id="KW-0678">Repressor</keyword>
<feature type="region of interest" description="Disordered" evidence="10">
    <location>
        <begin position="286"/>
        <end position="330"/>
    </location>
</feature>
<keyword evidence="12" id="KW-1185">Reference proteome</keyword>
<dbReference type="GO" id="GO:0031490">
    <property type="term" value="F:chromatin DNA binding"/>
    <property type="evidence" value="ECO:0007669"/>
    <property type="project" value="TreeGrafter"/>
</dbReference>
<dbReference type="Pfam" id="PF12585">
    <property type="entry name" value="DUF3759"/>
    <property type="match status" value="1"/>
</dbReference>
<feature type="compositionally biased region" description="Polar residues" evidence="10">
    <location>
        <begin position="1336"/>
        <end position="1347"/>
    </location>
</feature>
<reference evidence="11" key="1">
    <citation type="submission" date="2021-06" db="EMBL/GenBank/DDBJ databases">
        <title>Genome Sequence of Mortierella hyaline Strain SCG-10, a Cold-Adapted, Nitrate-Reducing Fungus Isolated from Soil in Minnesota, USA.</title>
        <authorList>
            <person name="Aldossari N."/>
        </authorList>
    </citation>
    <scope>NUCLEOTIDE SEQUENCE</scope>
    <source>
        <strain evidence="11">SCG-10</strain>
    </source>
</reference>
<feature type="compositionally biased region" description="Polar residues" evidence="10">
    <location>
        <begin position="1251"/>
        <end position="1261"/>
    </location>
</feature>
<feature type="compositionally biased region" description="Basic and acidic residues" evidence="10">
    <location>
        <begin position="1301"/>
        <end position="1320"/>
    </location>
</feature>
<keyword evidence="4 9" id="KW-0802">TPR repeat</keyword>
<feature type="compositionally biased region" description="Low complexity" evidence="10">
    <location>
        <begin position="1282"/>
        <end position="1296"/>
    </location>
</feature>
<keyword evidence="3" id="KW-0677">Repeat</keyword>
<feature type="repeat" description="TPR" evidence="9">
    <location>
        <begin position="515"/>
        <end position="548"/>
    </location>
</feature>
<feature type="compositionally biased region" description="Polar residues" evidence="10">
    <location>
        <begin position="1138"/>
        <end position="1151"/>
    </location>
</feature>
<feature type="compositionally biased region" description="Basic and acidic residues" evidence="10">
    <location>
        <begin position="1174"/>
        <end position="1186"/>
    </location>
</feature>
<feature type="compositionally biased region" description="Low complexity" evidence="10">
    <location>
        <begin position="308"/>
        <end position="321"/>
    </location>
</feature>
<evidence type="ECO:0000256" key="4">
    <source>
        <dbReference type="ARBA" id="ARBA00022803"/>
    </source>
</evidence>
<feature type="repeat" description="TPR" evidence="9">
    <location>
        <begin position="734"/>
        <end position="767"/>
    </location>
</feature>
<dbReference type="Pfam" id="PF13432">
    <property type="entry name" value="TPR_16"/>
    <property type="match status" value="1"/>
</dbReference>
<evidence type="ECO:0000313" key="11">
    <source>
        <dbReference type="EMBL" id="KAG9073334.1"/>
    </source>
</evidence>
<feature type="compositionally biased region" description="Basic and acidic residues" evidence="10">
    <location>
        <begin position="1050"/>
        <end position="1068"/>
    </location>
</feature>
<evidence type="ECO:0000256" key="10">
    <source>
        <dbReference type="SAM" id="MobiDB-lite"/>
    </source>
</evidence>
<comment type="subcellular location">
    <subcellularLocation>
        <location evidence="1">Nucleus</location>
    </subcellularLocation>
</comment>
<evidence type="ECO:0000256" key="5">
    <source>
        <dbReference type="ARBA" id="ARBA00023015"/>
    </source>
</evidence>
<feature type="compositionally biased region" description="Basic and acidic residues" evidence="10">
    <location>
        <begin position="1005"/>
        <end position="1017"/>
    </location>
</feature>
<evidence type="ECO:0000256" key="3">
    <source>
        <dbReference type="ARBA" id="ARBA00022737"/>
    </source>
</evidence>
<dbReference type="GO" id="GO:0017053">
    <property type="term" value="C:transcription repressor complex"/>
    <property type="evidence" value="ECO:0007669"/>
    <property type="project" value="UniProtKB-ARBA"/>
</dbReference>
<evidence type="ECO:0000313" key="12">
    <source>
        <dbReference type="Proteomes" id="UP000707451"/>
    </source>
</evidence>
<evidence type="ECO:0000256" key="8">
    <source>
        <dbReference type="ARBA" id="ARBA00061082"/>
    </source>
</evidence>
<evidence type="ECO:0000256" key="1">
    <source>
        <dbReference type="ARBA" id="ARBA00004123"/>
    </source>
</evidence>
<dbReference type="FunFam" id="1.25.40.10:FF:000078">
    <property type="entry name" value="Transcriptional corepressor Cyc8"/>
    <property type="match status" value="1"/>
</dbReference>
<dbReference type="Pfam" id="PF07719">
    <property type="entry name" value="TPR_2"/>
    <property type="match status" value="1"/>
</dbReference>
<dbReference type="PROSITE" id="PS50005">
    <property type="entry name" value="TPR"/>
    <property type="match status" value="6"/>
</dbReference>
<evidence type="ECO:0000256" key="9">
    <source>
        <dbReference type="PROSITE-ProRule" id="PRU00339"/>
    </source>
</evidence>